<protein>
    <submittedName>
        <fullName evidence="2">DinB family protein</fullName>
    </submittedName>
</protein>
<accession>A0ABU3BCQ1</accession>
<dbReference type="Proteomes" id="UP001250662">
    <property type="component" value="Unassembled WGS sequence"/>
</dbReference>
<keyword evidence="3" id="KW-1185">Reference proteome</keyword>
<dbReference type="InterPro" id="IPR034660">
    <property type="entry name" value="DinB/YfiT-like"/>
</dbReference>
<gene>
    <name evidence="2" type="ORF">RM520_01395</name>
</gene>
<dbReference type="RefSeq" id="WP_311386714.1">
    <property type="nucleotide sequence ID" value="NZ_JAVRHU010000001.1"/>
</dbReference>
<proteinExistence type="predicted"/>
<reference evidence="2 3" key="1">
    <citation type="submission" date="2023-09" db="EMBL/GenBank/DDBJ databases">
        <authorList>
            <person name="Rey-Velasco X."/>
        </authorList>
    </citation>
    <scope>NUCLEOTIDE SEQUENCE [LARGE SCALE GENOMIC DNA]</scope>
    <source>
        <strain evidence="2 3">P007</strain>
    </source>
</reference>
<evidence type="ECO:0000313" key="2">
    <source>
        <dbReference type="EMBL" id="MDT0620257.1"/>
    </source>
</evidence>
<comment type="caution">
    <text evidence="2">The sequence shown here is derived from an EMBL/GenBank/DDBJ whole genome shotgun (WGS) entry which is preliminary data.</text>
</comment>
<evidence type="ECO:0000313" key="3">
    <source>
        <dbReference type="Proteomes" id="UP001250662"/>
    </source>
</evidence>
<dbReference type="EMBL" id="JAVRHU010000001">
    <property type="protein sequence ID" value="MDT0620257.1"/>
    <property type="molecule type" value="Genomic_DNA"/>
</dbReference>
<dbReference type="InterPro" id="IPR024775">
    <property type="entry name" value="DinB-like"/>
</dbReference>
<feature type="domain" description="DinB-like" evidence="1">
    <location>
        <begin position="9"/>
        <end position="144"/>
    </location>
</feature>
<name>A0ABU3BCQ1_9FLAO</name>
<dbReference type="SUPFAM" id="SSF109854">
    <property type="entry name" value="DinB/YfiT-like putative metalloenzymes"/>
    <property type="match status" value="1"/>
</dbReference>
<dbReference type="Gene3D" id="1.20.120.450">
    <property type="entry name" value="dinb family like domain"/>
    <property type="match status" value="1"/>
</dbReference>
<sequence length="153" mass="17456">MDNLFTIIRQNRKGLYNFLKNTPKEELFKIPKGFNNNIWWNIAHVVVTEQKLIYGLSGLPLNISQDLVAKYQKGTSPKENPSDEEFELIKTLLFSLPEKTEKDYKAGLFSSFKPYMTTPKVPLNNVDDAIAFNIFHEGLHLGSILALARAVKN</sequence>
<dbReference type="Pfam" id="PF12867">
    <property type="entry name" value="DinB_2"/>
    <property type="match status" value="1"/>
</dbReference>
<evidence type="ECO:0000259" key="1">
    <source>
        <dbReference type="Pfam" id="PF12867"/>
    </source>
</evidence>
<organism evidence="2 3">
    <name type="scientific">Croceitalea vernalis</name>
    <dbReference type="NCBI Taxonomy" id="3075599"/>
    <lineage>
        <taxon>Bacteria</taxon>
        <taxon>Pseudomonadati</taxon>
        <taxon>Bacteroidota</taxon>
        <taxon>Flavobacteriia</taxon>
        <taxon>Flavobacteriales</taxon>
        <taxon>Flavobacteriaceae</taxon>
        <taxon>Croceitalea</taxon>
    </lineage>
</organism>